<evidence type="ECO:0000256" key="3">
    <source>
        <dbReference type="ARBA" id="ARBA00022989"/>
    </source>
</evidence>
<proteinExistence type="predicted"/>
<evidence type="ECO:0000256" key="1">
    <source>
        <dbReference type="ARBA" id="ARBA00004141"/>
    </source>
</evidence>
<evidence type="ECO:0000256" key="5">
    <source>
        <dbReference type="SAM" id="Phobius"/>
    </source>
</evidence>
<evidence type="ECO:0000256" key="2">
    <source>
        <dbReference type="ARBA" id="ARBA00022692"/>
    </source>
</evidence>
<evidence type="ECO:0000313" key="7">
    <source>
        <dbReference type="EMBL" id="SIQ20012.1"/>
    </source>
</evidence>
<reference evidence="8 10" key="2">
    <citation type="submission" date="2018-06" db="EMBL/GenBank/DDBJ databases">
        <authorList>
            <consortium name="Pathogen Informatics"/>
            <person name="Doyle S."/>
        </authorList>
    </citation>
    <scope>NUCLEOTIDE SEQUENCE [LARGE SCALE GENOMIC DNA]</scope>
    <source>
        <strain evidence="8 10">NCTC13560</strain>
    </source>
</reference>
<evidence type="ECO:0000313" key="9">
    <source>
        <dbReference type="Proteomes" id="UP000185725"/>
    </source>
</evidence>
<evidence type="ECO:0000313" key="10">
    <source>
        <dbReference type="Proteomes" id="UP000255231"/>
    </source>
</evidence>
<keyword evidence="3 5" id="KW-1133">Transmembrane helix</keyword>
<gene>
    <name evidence="8" type="ORF">NCTC13560_02691</name>
    <name evidence="7" type="ORF">SAMN05421682_103144</name>
</gene>
<keyword evidence="2 5" id="KW-0812">Transmembrane</keyword>
<dbReference type="EMBL" id="UFVS01000001">
    <property type="protein sequence ID" value="SUX44729.1"/>
    <property type="molecule type" value="Genomic_DNA"/>
</dbReference>
<reference evidence="7 9" key="1">
    <citation type="submission" date="2017-01" db="EMBL/GenBank/DDBJ databases">
        <authorList>
            <person name="Varghese N."/>
            <person name="Submissions S."/>
        </authorList>
    </citation>
    <scope>NUCLEOTIDE SEQUENCE [LARGE SCALE GENOMIC DNA]</scope>
    <source>
        <strain evidence="7 9">ATCC 27950</strain>
    </source>
</reference>
<dbReference type="EMBL" id="FTMF01000003">
    <property type="protein sequence ID" value="SIQ20012.1"/>
    <property type="molecule type" value="Genomic_DNA"/>
</dbReference>
<organism evidence="8 10">
    <name type="scientific">Chryseobacterium indoltheticum</name>
    <dbReference type="NCBI Taxonomy" id="254"/>
    <lineage>
        <taxon>Bacteria</taxon>
        <taxon>Pseudomonadati</taxon>
        <taxon>Bacteroidota</taxon>
        <taxon>Flavobacteriia</taxon>
        <taxon>Flavobacteriales</taxon>
        <taxon>Weeksellaceae</taxon>
        <taxon>Chryseobacterium group</taxon>
        <taxon>Chryseobacterium</taxon>
    </lineage>
</organism>
<protein>
    <submittedName>
        <fullName evidence="7 8">RDD family</fullName>
    </submittedName>
</protein>
<dbReference type="AlphaFoldDB" id="A0A381FDV2"/>
<keyword evidence="9" id="KW-1185">Reference proteome</keyword>
<feature type="transmembrane region" description="Helical" evidence="5">
    <location>
        <begin position="77"/>
        <end position="97"/>
    </location>
</feature>
<dbReference type="KEGG" id="cil:EG358_10300"/>
<feature type="domain" description="RDD" evidence="6">
    <location>
        <begin position="52"/>
        <end position="144"/>
    </location>
</feature>
<dbReference type="InterPro" id="IPR010432">
    <property type="entry name" value="RDD"/>
</dbReference>
<comment type="subcellular location">
    <subcellularLocation>
        <location evidence="1">Membrane</location>
        <topology evidence="1">Multi-pass membrane protein</topology>
    </subcellularLocation>
</comment>
<dbReference type="Pfam" id="PF06271">
    <property type="entry name" value="RDD"/>
    <property type="match status" value="1"/>
</dbReference>
<sequence length="191" mass="22710">MSIRMKRISELKERKITRRATRNFDSEGRRIYDEFEYDLPYKTEFLGNEKLRILAKIIDVIPLFMVFFFLFQQPAILSLLFSIPFVILLGAVLETLYGTTLGKKLLKLKVIDDNGNYPKILKSLWRNFLCLIVFYPVFDDFIPMAPNEILKIEHKETNFTMHMNNKLCKTYIVKESQIPEIRKRLNHKILN</sequence>
<keyword evidence="4 5" id="KW-0472">Membrane</keyword>
<evidence type="ECO:0000259" key="6">
    <source>
        <dbReference type="Pfam" id="PF06271"/>
    </source>
</evidence>
<dbReference type="Proteomes" id="UP000185725">
    <property type="component" value="Unassembled WGS sequence"/>
</dbReference>
<feature type="transmembrane region" description="Helical" evidence="5">
    <location>
        <begin position="53"/>
        <end position="71"/>
    </location>
</feature>
<evidence type="ECO:0000256" key="4">
    <source>
        <dbReference type="ARBA" id="ARBA00023136"/>
    </source>
</evidence>
<name>A0A381FDV2_9FLAO</name>
<accession>A0A381FDV2</accession>
<dbReference type="Proteomes" id="UP000255231">
    <property type="component" value="Unassembled WGS sequence"/>
</dbReference>
<dbReference type="GO" id="GO:0016020">
    <property type="term" value="C:membrane"/>
    <property type="evidence" value="ECO:0007669"/>
    <property type="project" value="UniProtKB-SubCell"/>
</dbReference>
<evidence type="ECO:0000313" key="8">
    <source>
        <dbReference type="EMBL" id="SUX44729.1"/>
    </source>
</evidence>